<dbReference type="SMART" id="SM00226">
    <property type="entry name" value="LMWPc"/>
    <property type="match status" value="1"/>
</dbReference>
<dbReference type="PANTHER" id="PTHR43428">
    <property type="entry name" value="ARSENATE REDUCTASE"/>
    <property type="match status" value="1"/>
</dbReference>
<dbReference type="STRING" id="1802319.A2928_00935"/>
<organism evidence="3 4">
    <name type="scientific">Candidatus Taylorbacteria bacterium RIFCSPLOWO2_01_FULL_45_15b</name>
    <dbReference type="NCBI Taxonomy" id="1802319"/>
    <lineage>
        <taxon>Bacteria</taxon>
        <taxon>Candidatus Tayloriibacteriota</taxon>
    </lineage>
</organism>
<dbReference type="EMBL" id="MHRX01000051">
    <property type="protein sequence ID" value="OHA32201.1"/>
    <property type="molecule type" value="Genomic_DNA"/>
</dbReference>
<evidence type="ECO:0000256" key="1">
    <source>
        <dbReference type="ARBA" id="ARBA00022849"/>
    </source>
</evidence>
<protein>
    <recommendedName>
        <fullName evidence="2">Phosphotyrosine protein phosphatase I domain-containing protein</fullName>
    </recommendedName>
</protein>
<dbReference type="Gene3D" id="3.40.50.2300">
    <property type="match status" value="1"/>
</dbReference>
<dbReference type="InterPro" id="IPR023485">
    <property type="entry name" value="Ptyr_pPase"/>
</dbReference>
<feature type="domain" description="Phosphotyrosine protein phosphatase I" evidence="2">
    <location>
        <begin position="1"/>
        <end position="137"/>
    </location>
</feature>
<dbReference type="PANTHER" id="PTHR43428:SF1">
    <property type="entry name" value="ARSENATE REDUCTASE"/>
    <property type="match status" value="1"/>
</dbReference>
<sequence length="146" mass="16445">MKVLFICRGNVGRSQFASALLKKMNLGHEVISAGTKVEGKDGTSRHGQLLKDCNGAERVIDVMDEVGVNVRDNARTQLAPEMLPGVDRVIVMSEREHMPEYLNNWPGMVYWDVPDPKGHDVEFHREIREKVDALLKENLSLFLSTT</sequence>
<proteinExistence type="predicted"/>
<evidence type="ECO:0000313" key="4">
    <source>
        <dbReference type="Proteomes" id="UP000176221"/>
    </source>
</evidence>
<accession>A0A1G2NAD6</accession>
<reference evidence="3 4" key="1">
    <citation type="journal article" date="2016" name="Nat. Commun.">
        <title>Thousands of microbial genomes shed light on interconnected biogeochemical processes in an aquifer system.</title>
        <authorList>
            <person name="Anantharaman K."/>
            <person name="Brown C.T."/>
            <person name="Hug L.A."/>
            <person name="Sharon I."/>
            <person name="Castelle C.J."/>
            <person name="Probst A.J."/>
            <person name="Thomas B.C."/>
            <person name="Singh A."/>
            <person name="Wilkins M.J."/>
            <person name="Karaoz U."/>
            <person name="Brodie E.L."/>
            <person name="Williams K.H."/>
            <person name="Hubbard S.S."/>
            <person name="Banfield J.F."/>
        </authorList>
    </citation>
    <scope>NUCLEOTIDE SEQUENCE [LARGE SCALE GENOMIC DNA]</scope>
</reference>
<dbReference type="AlphaFoldDB" id="A0A1G2NAD6"/>
<dbReference type="InterPro" id="IPR036196">
    <property type="entry name" value="Ptyr_pPase_sf"/>
</dbReference>
<dbReference type="SUPFAM" id="SSF52788">
    <property type="entry name" value="Phosphotyrosine protein phosphatases I"/>
    <property type="match status" value="1"/>
</dbReference>
<keyword evidence="1" id="KW-0059">Arsenical resistance</keyword>
<gene>
    <name evidence="3" type="ORF">A2928_00935</name>
</gene>
<dbReference type="Pfam" id="PF01451">
    <property type="entry name" value="LMWPc"/>
    <property type="match status" value="1"/>
</dbReference>
<name>A0A1G2NAD6_9BACT</name>
<dbReference type="GO" id="GO:0046685">
    <property type="term" value="P:response to arsenic-containing substance"/>
    <property type="evidence" value="ECO:0007669"/>
    <property type="project" value="UniProtKB-KW"/>
</dbReference>
<evidence type="ECO:0000259" key="2">
    <source>
        <dbReference type="SMART" id="SM00226"/>
    </source>
</evidence>
<comment type="caution">
    <text evidence="3">The sequence shown here is derived from an EMBL/GenBank/DDBJ whole genome shotgun (WGS) entry which is preliminary data.</text>
</comment>
<evidence type="ECO:0000313" key="3">
    <source>
        <dbReference type="EMBL" id="OHA32201.1"/>
    </source>
</evidence>
<dbReference type="Proteomes" id="UP000176221">
    <property type="component" value="Unassembled WGS sequence"/>
</dbReference>